<dbReference type="Proteomes" id="UP001153076">
    <property type="component" value="Unassembled WGS sequence"/>
</dbReference>
<evidence type="ECO:0000313" key="1">
    <source>
        <dbReference type="EMBL" id="KAJ8430547.1"/>
    </source>
</evidence>
<name>A0A9Q1JTF3_9CARY</name>
<dbReference type="OrthoDB" id="694455at2759"/>
<organism evidence="1 2">
    <name type="scientific">Carnegiea gigantea</name>
    <dbReference type="NCBI Taxonomy" id="171969"/>
    <lineage>
        <taxon>Eukaryota</taxon>
        <taxon>Viridiplantae</taxon>
        <taxon>Streptophyta</taxon>
        <taxon>Embryophyta</taxon>
        <taxon>Tracheophyta</taxon>
        <taxon>Spermatophyta</taxon>
        <taxon>Magnoliopsida</taxon>
        <taxon>eudicotyledons</taxon>
        <taxon>Gunneridae</taxon>
        <taxon>Pentapetalae</taxon>
        <taxon>Caryophyllales</taxon>
        <taxon>Cactineae</taxon>
        <taxon>Cactaceae</taxon>
        <taxon>Cactoideae</taxon>
        <taxon>Echinocereeae</taxon>
        <taxon>Carnegiea</taxon>
    </lineage>
</organism>
<comment type="caution">
    <text evidence="1">The sequence shown here is derived from an EMBL/GenBank/DDBJ whole genome shotgun (WGS) entry which is preliminary data.</text>
</comment>
<reference evidence="1" key="1">
    <citation type="submission" date="2022-04" db="EMBL/GenBank/DDBJ databases">
        <title>Carnegiea gigantea Genome sequencing and assembly v2.</title>
        <authorList>
            <person name="Copetti D."/>
            <person name="Sanderson M.J."/>
            <person name="Burquez A."/>
            <person name="Wojciechowski M.F."/>
        </authorList>
    </citation>
    <scope>NUCLEOTIDE SEQUENCE</scope>
    <source>
        <strain evidence="1">SGP5-SGP5p</strain>
        <tissue evidence="1">Aerial part</tissue>
    </source>
</reference>
<evidence type="ECO:0008006" key="3">
    <source>
        <dbReference type="Google" id="ProtNLM"/>
    </source>
</evidence>
<dbReference type="AlphaFoldDB" id="A0A9Q1JTF3"/>
<proteinExistence type="predicted"/>
<accession>A0A9Q1JTF3</accession>
<gene>
    <name evidence="1" type="ORF">Cgig2_030214</name>
</gene>
<sequence>MPFTLRYLFMKNIVPGICEYWCPETNSLHTLKGKVSNSLLDIHGFLGLLLSGFLYDEVVRPSKELKTALERSCNDLFIAFHILRQRFDLKPTIEEWIAFWFCGPVKYHTPMTSGPRSRGMSNVKGSKVNYGKTIFQPLDSLENIMDILDCDPNPTECMGESSDDFLGNDLCLNNSKSICTLNDVDEAKSTPKVDAPRVPPPLRPSKAAQDVYVFKVDANIRKVNRSGARMTGQVILDKVFRTPFKRLYYLKGEFDSLYDLINERRGDATLLQNNVKRLID</sequence>
<protein>
    <recommendedName>
        <fullName evidence="3">Aminotransferase-like plant mobile domain-containing protein</fullName>
    </recommendedName>
</protein>
<dbReference type="EMBL" id="JAKOGI010000783">
    <property type="protein sequence ID" value="KAJ8430547.1"/>
    <property type="molecule type" value="Genomic_DNA"/>
</dbReference>
<evidence type="ECO:0000313" key="2">
    <source>
        <dbReference type="Proteomes" id="UP001153076"/>
    </source>
</evidence>
<keyword evidence="2" id="KW-1185">Reference proteome</keyword>